<evidence type="ECO:0000313" key="2">
    <source>
        <dbReference type="Proteomes" id="UP000006163"/>
    </source>
</evidence>
<proteinExistence type="predicted"/>
<sequence length="189" mass="22468">MIAFSIPYLIQSRAYSIKLWGGHGIKMAYRFYYRKMKGKKGNSMDIKNKNIDNFENKKEREMSCEEIRQLIKDISTQLFALFRTDNFLLLYPRPDLKGLGYVPQLFFIKPKTQLISRTYNTNCSKRPVINYYNRKAEYVSYNPIMVGEHISLSGRVLTYMYKHMFLIFKTTIFGNCLLYFDSHLVKEQL</sequence>
<protein>
    <submittedName>
        <fullName evidence="1">Uncharacterized protein</fullName>
    </submittedName>
</protein>
<keyword evidence="1" id="KW-0614">Plasmid</keyword>
<dbReference type="EMBL" id="CP001440">
    <property type="protein sequence ID" value="ACN53041.1"/>
    <property type="molecule type" value="Genomic_DNA"/>
</dbReference>
<dbReference type="HOGENOM" id="CLU_095598_1_0_12"/>
<dbReference type="Proteomes" id="UP000006163">
    <property type="component" value="Plasmid VS116_lp28-3"/>
</dbReference>
<accession>C0R8Z8</accession>
<dbReference type="AlphaFoldDB" id="C0R8Z8"/>
<keyword evidence="2" id="KW-1185">Reference proteome</keyword>
<reference evidence="1 2" key="1">
    <citation type="journal article" date="2012" name="J. Bacteriol.">
        <title>Whole-Genome Sequences of Borrelia bissettii, Borrelia valaisiana, and Borrelia spielmanii.</title>
        <authorList>
            <person name="Schutzer S.E."/>
            <person name="Fraser-Liggett C.M."/>
            <person name="Qiu W.G."/>
            <person name="Kraiczy P."/>
            <person name="Mongodin E.F."/>
            <person name="Dunn J.J."/>
            <person name="Luft B.J."/>
            <person name="Casjens S.R."/>
        </authorList>
    </citation>
    <scope>NUCLEOTIDE SEQUENCE [LARGE SCALE GENOMIC DNA]</scope>
    <source>
        <strain evidence="1 2">VS116</strain>
        <plasmid evidence="1">VS116_lp28-3</plasmid>
    </source>
</reference>
<organism evidence="1 2">
    <name type="scientific">Borreliella valaisiana VS116</name>
    <dbReference type="NCBI Taxonomy" id="445987"/>
    <lineage>
        <taxon>Bacteria</taxon>
        <taxon>Pseudomonadati</taxon>
        <taxon>Spirochaetota</taxon>
        <taxon>Spirochaetia</taxon>
        <taxon>Spirochaetales</taxon>
        <taxon>Borreliaceae</taxon>
        <taxon>Borreliella</taxon>
    </lineage>
</organism>
<dbReference type="Pfam" id="PF05632">
    <property type="entry name" value="DUF792"/>
    <property type="match status" value="1"/>
</dbReference>
<evidence type="ECO:0000313" key="1">
    <source>
        <dbReference type="EMBL" id="ACN53041.1"/>
    </source>
</evidence>
<dbReference type="InterPro" id="IPR008510">
    <property type="entry name" value="DUF792_BOR_spp"/>
</dbReference>
<name>C0R8Z8_BORVA</name>
<gene>
    <name evidence="1" type="ORF">BVAVS116_H0083</name>
</gene>
<geneLocation type="plasmid" evidence="1 2">
    <name>VS116_lp28-3</name>
</geneLocation>